<dbReference type="PANTHER" id="PTHR16776">
    <property type="entry name" value="EXTRACELLULAR MATRIX PROTEIN 1"/>
    <property type="match status" value="1"/>
</dbReference>
<dbReference type="OrthoDB" id="9889855at2759"/>
<dbReference type="GO" id="GO:0005134">
    <property type="term" value="F:interleukin-2 receptor binding"/>
    <property type="evidence" value="ECO:0007669"/>
    <property type="project" value="Ensembl"/>
</dbReference>
<keyword evidence="2" id="KW-0964">Secreted</keyword>
<dbReference type="AlphaFoldDB" id="A0A8D2AHH3"/>
<reference evidence="17" key="3">
    <citation type="submission" date="2025-09" db="UniProtKB">
        <authorList>
            <consortium name="Ensembl"/>
        </authorList>
    </citation>
    <scope>IDENTIFICATION</scope>
</reference>
<evidence type="ECO:0000256" key="10">
    <source>
        <dbReference type="ARBA" id="ARBA00054936"/>
    </source>
</evidence>
<keyword evidence="8" id="KW-0892">Osteogenesis</keyword>
<evidence type="ECO:0000256" key="15">
    <source>
        <dbReference type="SAM" id="MobiDB-lite"/>
    </source>
</evidence>
<dbReference type="GO" id="GO:0007165">
    <property type="term" value="P:signal transduction"/>
    <property type="evidence" value="ECO:0007669"/>
    <property type="project" value="InterPro"/>
</dbReference>
<comment type="subunit">
    <text evidence="11">Interacts (via C-terminus) with HSPG2 (via C-terminus). Interacts with EFEMP1/FBLN3 and LAMB3. Interacts with MMP9.</text>
</comment>
<dbReference type="GO" id="GO:0001503">
    <property type="term" value="P:ossification"/>
    <property type="evidence" value="ECO:0007669"/>
    <property type="project" value="UniProtKB-KW"/>
</dbReference>
<sequence>MGTMARVALILAYLAVASATSEGGHKASGQKELRPEHLQEVGYAAPPSPPQTQGFSVYHLDPSQHDLPFEGQREVQPPPSPETIPVQQEELPPPHLPTEKKVDPPVPQEAIPLQKEMSPPQLPTEQKEKKPAPFMGQVPPQPHSWNPAQHCQPGRFRGGWGHRLDGFPPGRPSPDNLNQICLPERQHVVYGPWNLPQSGYSHLSRQGETLNLLETGYSRCCRCRSHTNRLDCARLVWEDAMTRFCEAEFSVKTRPHWCCKKQEEARYSCFQEEAPQPHYQLRACPTHQPGISLGLELPFPPGMPTLDNFKNICHLRRLRSVPRNLPATDPIQRQLHALTRLEMEFQRCCRQGNNHTCTWKAWEDTLDGYCDKEQAIKTHHYSCCHYPPSPARDECFARRAPYPNYDRDILTLDLSRVTPNLMGHLCGNRRVLTKHKQIPGLIQNMTARCCDLPFPERACCAEEEKLAFVDDLCGPHRNFWRDPASCCDLSPGDEQTNCFNINYLRNVALVAGDTEGARGQGEQVPTGETNISPTPESKEE</sequence>
<proteinExistence type="predicted"/>
<keyword evidence="14" id="KW-0495">Mineral balance</keyword>
<keyword evidence="4" id="KW-0091">Biomineralization</keyword>
<feature type="region of interest" description="Disordered" evidence="15">
    <location>
        <begin position="516"/>
        <end position="540"/>
    </location>
</feature>
<evidence type="ECO:0000256" key="3">
    <source>
        <dbReference type="ARBA" id="ARBA00022530"/>
    </source>
</evidence>
<dbReference type="GeneTree" id="ENSGT00390000006215"/>
<dbReference type="GO" id="GO:0005615">
    <property type="term" value="C:extracellular space"/>
    <property type="evidence" value="ECO:0007669"/>
    <property type="project" value="Ensembl"/>
</dbReference>
<evidence type="ECO:0000256" key="2">
    <source>
        <dbReference type="ARBA" id="ARBA00022525"/>
    </source>
</evidence>
<feature type="compositionally biased region" description="Basic and acidic residues" evidence="15">
    <location>
        <begin position="62"/>
        <end position="73"/>
    </location>
</feature>
<keyword evidence="6 16" id="KW-0732">Signal</keyword>
<gene>
    <name evidence="17" type="primary">ECM1</name>
</gene>
<dbReference type="SUPFAM" id="SSF48552">
    <property type="entry name" value="Serum albumin-like"/>
    <property type="match status" value="2"/>
</dbReference>
<evidence type="ECO:0000256" key="1">
    <source>
        <dbReference type="ARBA" id="ARBA00004498"/>
    </source>
</evidence>
<feature type="signal peptide" evidence="16">
    <location>
        <begin position="1"/>
        <end position="19"/>
    </location>
</feature>
<dbReference type="InterPro" id="IPR008605">
    <property type="entry name" value="ECM1"/>
</dbReference>
<dbReference type="GO" id="GO:0006954">
    <property type="term" value="P:inflammatory response"/>
    <property type="evidence" value="ECO:0007669"/>
    <property type="project" value="Ensembl"/>
</dbReference>
<dbReference type="GO" id="GO:0003416">
    <property type="term" value="P:endochondral bone growth"/>
    <property type="evidence" value="ECO:0007669"/>
    <property type="project" value="Ensembl"/>
</dbReference>
<comment type="function">
    <text evidence="10">Involved in endochondral bone formation as negative regulator of bone mineralization. Stimulates the proliferation of endothelial cells and promotes angiogenesis. Inhibits MMP9 proteolytic activity.</text>
</comment>
<organism evidence="17 18">
    <name type="scientific">Sciurus vulgaris</name>
    <name type="common">Eurasian red squirrel</name>
    <dbReference type="NCBI Taxonomy" id="55149"/>
    <lineage>
        <taxon>Eukaryota</taxon>
        <taxon>Metazoa</taxon>
        <taxon>Chordata</taxon>
        <taxon>Craniata</taxon>
        <taxon>Vertebrata</taxon>
        <taxon>Euteleostomi</taxon>
        <taxon>Mammalia</taxon>
        <taxon>Eutheria</taxon>
        <taxon>Euarchontoglires</taxon>
        <taxon>Glires</taxon>
        <taxon>Rodentia</taxon>
        <taxon>Sciuromorpha</taxon>
        <taxon>Sciuridae</taxon>
        <taxon>Sciurinae</taxon>
        <taxon>Sciurini</taxon>
        <taxon>Sciurus</taxon>
    </lineage>
</organism>
<keyword evidence="3" id="KW-0272">Extracellular matrix</keyword>
<dbReference type="FunFam" id="1.10.246.10:FF:000006">
    <property type="entry name" value="Extracellular matrix protein 1"/>
    <property type="match status" value="1"/>
</dbReference>
<evidence type="ECO:0000256" key="16">
    <source>
        <dbReference type="SAM" id="SignalP"/>
    </source>
</evidence>
<evidence type="ECO:0000256" key="8">
    <source>
        <dbReference type="ARBA" id="ARBA00022855"/>
    </source>
</evidence>
<feature type="chain" id="PRO_5034095737" description="Extracellular matrix protein 1" evidence="16">
    <location>
        <begin position="20"/>
        <end position="540"/>
    </location>
</feature>
<evidence type="ECO:0000256" key="6">
    <source>
        <dbReference type="ARBA" id="ARBA00022729"/>
    </source>
</evidence>
<dbReference type="PANTHER" id="PTHR16776:SF3">
    <property type="entry name" value="EXTRACELLULAR MATRIX PROTEIN 1"/>
    <property type="match status" value="1"/>
</dbReference>
<dbReference type="Proteomes" id="UP000694564">
    <property type="component" value="Chromosome 1"/>
</dbReference>
<dbReference type="GO" id="GO:0002063">
    <property type="term" value="P:chondrocyte development"/>
    <property type="evidence" value="ECO:0007669"/>
    <property type="project" value="Ensembl"/>
</dbReference>
<evidence type="ECO:0000256" key="13">
    <source>
        <dbReference type="ARBA" id="ARBA00079511"/>
    </source>
</evidence>
<keyword evidence="7" id="KW-0677">Repeat</keyword>
<reference evidence="17" key="2">
    <citation type="submission" date="2025-08" db="UniProtKB">
        <authorList>
            <consortium name="Ensembl"/>
        </authorList>
    </citation>
    <scope>IDENTIFICATION</scope>
</reference>
<dbReference type="InterPro" id="IPR020858">
    <property type="entry name" value="Serum_albumin-like"/>
</dbReference>
<comment type="subcellular location">
    <subcellularLocation>
        <location evidence="1">Secreted</location>
        <location evidence="1">Extracellular space</location>
        <location evidence="1">Extracellular matrix</location>
    </subcellularLocation>
</comment>
<dbReference type="GO" id="GO:0006357">
    <property type="term" value="P:regulation of transcription by RNA polymerase II"/>
    <property type="evidence" value="ECO:0007669"/>
    <property type="project" value="Ensembl"/>
</dbReference>
<evidence type="ECO:0000256" key="9">
    <source>
        <dbReference type="ARBA" id="ARBA00023180"/>
    </source>
</evidence>
<dbReference type="GO" id="GO:0001960">
    <property type="term" value="P:negative regulation of cytokine-mediated signaling pathway"/>
    <property type="evidence" value="ECO:0007669"/>
    <property type="project" value="Ensembl"/>
</dbReference>
<feature type="compositionally biased region" description="Basic and acidic residues" evidence="15">
    <location>
        <begin position="23"/>
        <end position="39"/>
    </location>
</feature>
<keyword evidence="5" id="KW-0037">Angiogenesis</keyword>
<feature type="compositionally biased region" description="Polar residues" evidence="15">
    <location>
        <begin position="526"/>
        <end position="540"/>
    </location>
</feature>
<evidence type="ECO:0000256" key="14">
    <source>
        <dbReference type="ARBA" id="ARBA00084103"/>
    </source>
</evidence>
<accession>A0A8D2AHH3</accession>
<dbReference type="GO" id="GO:0045766">
    <property type="term" value="P:positive regulation of angiogenesis"/>
    <property type="evidence" value="ECO:0007669"/>
    <property type="project" value="Ensembl"/>
</dbReference>
<dbReference type="GO" id="GO:0001525">
    <property type="term" value="P:angiogenesis"/>
    <property type="evidence" value="ECO:0007669"/>
    <property type="project" value="UniProtKB-KW"/>
</dbReference>
<keyword evidence="9" id="KW-0325">Glycoprotein</keyword>
<evidence type="ECO:0000256" key="12">
    <source>
        <dbReference type="ARBA" id="ARBA00074822"/>
    </source>
</evidence>
<evidence type="ECO:0000313" key="17">
    <source>
        <dbReference type="Ensembl" id="ENSSVLP00005001391.1"/>
    </source>
</evidence>
<dbReference type="GO" id="GO:0031214">
    <property type="term" value="P:biomineral tissue development"/>
    <property type="evidence" value="ECO:0007669"/>
    <property type="project" value="UniProtKB-KW"/>
</dbReference>
<dbReference type="Pfam" id="PF05782">
    <property type="entry name" value="ECM1"/>
    <property type="match status" value="1"/>
</dbReference>
<dbReference type="GO" id="GO:0030502">
    <property type="term" value="P:negative regulation of bone mineralization"/>
    <property type="evidence" value="ECO:0007669"/>
    <property type="project" value="Ensembl"/>
</dbReference>
<feature type="region of interest" description="Disordered" evidence="15">
    <location>
        <begin position="19"/>
        <end position="144"/>
    </location>
</feature>
<dbReference type="GO" id="GO:2000404">
    <property type="term" value="P:regulation of T cell migration"/>
    <property type="evidence" value="ECO:0007669"/>
    <property type="project" value="Ensembl"/>
</dbReference>
<dbReference type="GO" id="GO:0002828">
    <property type="term" value="P:regulation of type 2 immune response"/>
    <property type="evidence" value="ECO:0007669"/>
    <property type="project" value="Ensembl"/>
</dbReference>
<dbReference type="Gene3D" id="1.10.246.10">
    <property type="match status" value="3"/>
</dbReference>
<evidence type="ECO:0000313" key="18">
    <source>
        <dbReference type="Proteomes" id="UP000694564"/>
    </source>
</evidence>
<evidence type="ECO:0000256" key="7">
    <source>
        <dbReference type="ARBA" id="ARBA00022737"/>
    </source>
</evidence>
<dbReference type="GO" id="GO:0002020">
    <property type="term" value="F:protease binding"/>
    <property type="evidence" value="ECO:0007669"/>
    <property type="project" value="Ensembl"/>
</dbReference>
<reference evidence="17" key="1">
    <citation type="submission" date="2020-06" db="EMBL/GenBank/DDBJ databases">
        <authorList>
            <consortium name="Wellcome Sanger Institute Data Sharing"/>
        </authorList>
    </citation>
    <scope>NUCLEOTIDE SEQUENCE [LARGE SCALE GENOMIC DNA]</scope>
</reference>
<name>A0A8D2AHH3_SCIVU</name>
<keyword evidence="18" id="KW-1185">Reference proteome</keyword>
<dbReference type="Ensembl" id="ENSSVLT00005001535.1">
    <property type="protein sequence ID" value="ENSSVLP00005001391.1"/>
    <property type="gene ID" value="ENSSVLG00005001143.1"/>
</dbReference>
<protein>
    <recommendedName>
        <fullName evidence="12">Extracellular matrix protein 1</fullName>
    </recommendedName>
    <alternativeName>
        <fullName evidence="13">Secretory component p85</fullName>
    </alternativeName>
</protein>
<evidence type="ECO:0000256" key="4">
    <source>
        <dbReference type="ARBA" id="ARBA00022591"/>
    </source>
</evidence>
<evidence type="ECO:0000256" key="5">
    <source>
        <dbReference type="ARBA" id="ARBA00022657"/>
    </source>
</evidence>
<dbReference type="GO" id="GO:0001938">
    <property type="term" value="P:positive regulation of endothelial cell proliferation"/>
    <property type="evidence" value="ECO:0007669"/>
    <property type="project" value="Ensembl"/>
</dbReference>
<evidence type="ECO:0000256" key="11">
    <source>
        <dbReference type="ARBA" id="ARBA00062720"/>
    </source>
</evidence>